<name>A0A0A9XZV9_LYGHE</name>
<keyword evidence="1" id="KW-0472">Membrane</keyword>
<keyword evidence="3" id="KW-0808">Transferase</keyword>
<dbReference type="EMBL" id="GBHO01019212">
    <property type="protein sequence ID" value="JAG24392.1"/>
    <property type="molecule type" value="Transcribed_RNA"/>
</dbReference>
<accession>A0A0A9XZV9</accession>
<reference evidence="3" key="2">
    <citation type="submission" date="2014-07" db="EMBL/GenBank/DDBJ databases">
        <authorList>
            <person name="Hull J."/>
        </authorList>
    </citation>
    <scope>NUCLEOTIDE SEQUENCE</scope>
</reference>
<evidence type="ECO:0000313" key="2">
    <source>
        <dbReference type="EMBL" id="JAG24392.1"/>
    </source>
</evidence>
<feature type="transmembrane region" description="Helical" evidence="1">
    <location>
        <begin position="45"/>
        <end position="66"/>
    </location>
</feature>
<evidence type="ECO:0000313" key="3">
    <source>
        <dbReference type="EMBL" id="JAG24393.1"/>
    </source>
</evidence>
<gene>
    <name evidence="3" type="primary">prmC_0</name>
    <name evidence="4" type="synonym">prmC_1</name>
    <name evidence="2" type="synonym">prmC_2</name>
    <name evidence="4" type="ORF">CM83_25174</name>
    <name evidence="2" type="ORF">CM83_25177</name>
    <name evidence="3" type="ORF">CM83_25181</name>
</gene>
<reference evidence="3" key="1">
    <citation type="journal article" date="2014" name="PLoS ONE">
        <title>Transcriptome-Based Identification of ABC Transporters in the Western Tarnished Plant Bug Lygus hesperus.</title>
        <authorList>
            <person name="Hull J.J."/>
            <person name="Chaney K."/>
            <person name="Geib S.M."/>
            <person name="Fabrick J.A."/>
            <person name="Brent C.S."/>
            <person name="Walsh D."/>
            <person name="Lavine L.C."/>
        </authorList>
    </citation>
    <scope>NUCLEOTIDE SEQUENCE</scope>
</reference>
<sequence length="351" mass="38808">MCLTKRLVVNGASTVVAVVAAVVPSTLSLMVLYSTSIGHANISTLFDVGTVVGVVAIYFVAAVPTVDVVAKCIVVVDGATIATAFDHFLIALVLSWFLQPFQHSLYLYRLVQIRSPSHHPCLLLYRLLWTVLGELDSLHYFAPLSVTSSSDTAAILVLAPVRVESVEIVVPTSHLPLSAIVAIDIASSALYMMLDHRAVCVLLSYHLRLQLQNPHRLLATVVVAATSIVAIAIVVVSFLLSSPPSHLPYLLRLPRLLVPTVNRFAHHSLRCNIRPIQHSLLYFHLHSIRYSHHHFDGSMVDIVIFSLRMLILLVSSLLFLLHLPLRCCSHFVGMELLLLQPQHLIHYDLHP</sequence>
<keyword evidence="1" id="KW-1133">Transmembrane helix</keyword>
<feature type="transmembrane region" description="Helical" evidence="1">
    <location>
        <begin position="215"/>
        <end position="240"/>
    </location>
</feature>
<organism evidence="3">
    <name type="scientific">Lygus hesperus</name>
    <name type="common">Western plant bug</name>
    <dbReference type="NCBI Taxonomy" id="30085"/>
    <lineage>
        <taxon>Eukaryota</taxon>
        <taxon>Metazoa</taxon>
        <taxon>Ecdysozoa</taxon>
        <taxon>Arthropoda</taxon>
        <taxon>Hexapoda</taxon>
        <taxon>Insecta</taxon>
        <taxon>Pterygota</taxon>
        <taxon>Neoptera</taxon>
        <taxon>Paraneoptera</taxon>
        <taxon>Hemiptera</taxon>
        <taxon>Heteroptera</taxon>
        <taxon>Panheteroptera</taxon>
        <taxon>Cimicomorpha</taxon>
        <taxon>Miridae</taxon>
        <taxon>Mirini</taxon>
        <taxon>Lygus</taxon>
    </lineage>
</organism>
<feature type="transmembrane region" description="Helical" evidence="1">
    <location>
        <begin position="12"/>
        <end position="33"/>
    </location>
</feature>
<protein>
    <submittedName>
        <fullName evidence="3">Release factor glutamine methyltransferase</fullName>
    </submittedName>
</protein>
<proteinExistence type="predicted"/>
<evidence type="ECO:0000256" key="1">
    <source>
        <dbReference type="SAM" id="Phobius"/>
    </source>
</evidence>
<dbReference type="AlphaFoldDB" id="A0A0A9XZV9"/>
<evidence type="ECO:0000313" key="4">
    <source>
        <dbReference type="EMBL" id="JAG24394.1"/>
    </source>
</evidence>
<feature type="transmembrane region" description="Helical" evidence="1">
    <location>
        <begin position="302"/>
        <end position="321"/>
    </location>
</feature>
<dbReference type="EMBL" id="GBHO01019211">
    <property type="protein sequence ID" value="JAG24393.1"/>
    <property type="molecule type" value="Transcribed_RNA"/>
</dbReference>
<dbReference type="EMBL" id="GBHO01019210">
    <property type="protein sequence ID" value="JAG24394.1"/>
    <property type="molecule type" value="Transcribed_RNA"/>
</dbReference>
<keyword evidence="1" id="KW-0812">Transmembrane</keyword>
<keyword evidence="3" id="KW-0489">Methyltransferase</keyword>
<dbReference type="GO" id="GO:0008168">
    <property type="term" value="F:methyltransferase activity"/>
    <property type="evidence" value="ECO:0007669"/>
    <property type="project" value="UniProtKB-KW"/>
</dbReference>
<dbReference type="GO" id="GO:0032259">
    <property type="term" value="P:methylation"/>
    <property type="evidence" value="ECO:0007669"/>
    <property type="project" value="UniProtKB-KW"/>
</dbReference>